<dbReference type="Gene3D" id="3.30.43.10">
    <property type="entry name" value="Uridine Diphospho-n-acetylenolpyruvylglucosamine Reductase, domain 2"/>
    <property type="match status" value="1"/>
</dbReference>
<protein>
    <recommendedName>
        <fullName evidence="4">FAD linked oxidase N-terminal domain-containing protein</fullName>
    </recommendedName>
</protein>
<feature type="region of interest" description="Disordered" evidence="1">
    <location>
        <begin position="264"/>
        <end position="286"/>
    </location>
</feature>
<feature type="compositionally biased region" description="Basic residues" evidence="1">
    <location>
        <begin position="1"/>
        <end position="10"/>
    </location>
</feature>
<dbReference type="GO" id="GO:0016491">
    <property type="term" value="F:oxidoreductase activity"/>
    <property type="evidence" value="ECO:0007669"/>
    <property type="project" value="UniProtKB-ARBA"/>
</dbReference>
<dbReference type="SUPFAM" id="SSF56176">
    <property type="entry name" value="FAD-binding/transporter-associated domain-like"/>
    <property type="match status" value="1"/>
</dbReference>
<evidence type="ECO:0000256" key="1">
    <source>
        <dbReference type="SAM" id="MobiDB-lite"/>
    </source>
</evidence>
<sequence>MAAKAARSKAKTATMAKLSKAPAATARKMTMEPSRVGNFGTKVSGEPWSQAALTSLSSSTTSRWLLLASLCSARWRNDGGGFLWCVARRSPLTAADSSRLVHVPGDASCPSLLNSTVQNLRFASPRTPRPTPPRRGPLAIVDYAYDETAMSPEQELVCRPVGSGFLWCVARRSPPTAALVLTLVTADEVRTCVVCCRAYGLTVRARSGGHDYEGLTYHSLRPSGDGEGAARFAVVDVAALRAVWGVACAEAGATRTVRRVIATGLPPPPPASSPPAGCTAHGKAID</sequence>
<dbReference type="Proteomes" id="UP000008021">
    <property type="component" value="Chromosome 11"/>
</dbReference>
<evidence type="ECO:0000313" key="2">
    <source>
        <dbReference type="EnsemblPlants" id="OMERI11G05010.1"/>
    </source>
</evidence>
<dbReference type="HOGENOM" id="CLU_974479_0_0_1"/>
<dbReference type="STRING" id="40149.A0A0E0F3C1"/>
<dbReference type="EnsemblPlants" id="OMERI11G05010.1">
    <property type="protein sequence ID" value="OMERI11G05010.1"/>
    <property type="gene ID" value="OMERI11G05010"/>
</dbReference>
<evidence type="ECO:0008006" key="4">
    <source>
        <dbReference type="Google" id="ProtNLM"/>
    </source>
</evidence>
<dbReference type="AlphaFoldDB" id="A0A0E0F3C1"/>
<dbReference type="InterPro" id="IPR036318">
    <property type="entry name" value="FAD-bd_PCMH-like_sf"/>
</dbReference>
<dbReference type="InterPro" id="IPR016167">
    <property type="entry name" value="FAD-bd_PCMH_sub1"/>
</dbReference>
<reference evidence="2" key="2">
    <citation type="submission" date="2018-05" db="EMBL/GenBank/DDBJ databases">
        <title>OmerRS3 (Oryza meridionalis Reference Sequence Version 3).</title>
        <authorList>
            <person name="Zhang J."/>
            <person name="Kudrna D."/>
            <person name="Lee S."/>
            <person name="Talag J."/>
            <person name="Welchert J."/>
            <person name="Wing R.A."/>
        </authorList>
    </citation>
    <scope>NUCLEOTIDE SEQUENCE [LARGE SCALE GENOMIC DNA]</scope>
    <source>
        <strain evidence="2">cv. OR44</strain>
    </source>
</reference>
<organism evidence="2">
    <name type="scientific">Oryza meridionalis</name>
    <dbReference type="NCBI Taxonomy" id="40149"/>
    <lineage>
        <taxon>Eukaryota</taxon>
        <taxon>Viridiplantae</taxon>
        <taxon>Streptophyta</taxon>
        <taxon>Embryophyta</taxon>
        <taxon>Tracheophyta</taxon>
        <taxon>Spermatophyta</taxon>
        <taxon>Magnoliopsida</taxon>
        <taxon>Liliopsida</taxon>
        <taxon>Poales</taxon>
        <taxon>Poaceae</taxon>
        <taxon>BOP clade</taxon>
        <taxon>Oryzoideae</taxon>
        <taxon>Oryzeae</taxon>
        <taxon>Oryzinae</taxon>
        <taxon>Oryza</taxon>
    </lineage>
</organism>
<feature type="region of interest" description="Disordered" evidence="1">
    <location>
        <begin position="1"/>
        <end position="30"/>
    </location>
</feature>
<keyword evidence="3" id="KW-1185">Reference proteome</keyword>
<evidence type="ECO:0000313" key="3">
    <source>
        <dbReference type="Proteomes" id="UP000008021"/>
    </source>
</evidence>
<proteinExistence type="predicted"/>
<reference evidence="2" key="1">
    <citation type="submission" date="2015-04" db="UniProtKB">
        <authorList>
            <consortium name="EnsemblPlants"/>
        </authorList>
    </citation>
    <scope>IDENTIFICATION</scope>
</reference>
<name>A0A0E0F3C1_9ORYZ</name>
<accession>A0A0E0F3C1</accession>
<dbReference type="Gramene" id="OMERI11G05010.1">
    <property type="protein sequence ID" value="OMERI11G05010.1"/>
    <property type="gene ID" value="OMERI11G05010"/>
</dbReference>
<dbReference type="GO" id="GO:0050660">
    <property type="term" value="F:flavin adenine dinucleotide binding"/>
    <property type="evidence" value="ECO:0007669"/>
    <property type="project" value="InterPro"/>
</dbReference>
<dbReference type="eggNOG" id="ENOG502QQWK">
    <property type="taxonomic scope" value="Eukaryota"/>
</dbReference>